<accession>A0A939ESA9</accession>
<proteinExistence type="predicted"/>
<keyword evidence="1" id="KW-0175">Coiled coil</keyword>
<dbReference type="AlphaFoldDB" id="A0A939ESA9"/>
<protein>
    <submittedName>
        <fullName evidence="2">Uncharacterized protein</fullName>
    </submittedName>
</protein>
<feature type="coiled-coil region" evidence="1">
    <location>
        <begin position="75"/>
        <end position="102"/>
    </location>
</feature>
<evidence type="ECO:0000256" key="1">
    <source>
        <dbReference type="SAM" id="Coils"/>
    </source>
</evidence>
<dbReference type="EMBL" id="JAFLNF010000007">
    <property type="protein sequence ID" value="MBO0346698.1"/>
    <property type="molecule type" value="Genomic_DNA"/>
</dbReference>
<keyword evidence="3" id="KW-1185">Reference proteome</keyword>
<evidence type="ECO:0000313" key="3">
    <source>
        <dbReference type="Proteomes" id="UP000664779"/>
    </source>
</evidence>
<dbReference type="RefSeq" id="WP_206942772.1">
    <property type="nucleotide sequence ID" value="NZ_JAFLNF010000007.1"/>
</dbReference>
<evidence type="ECO:0000313" key="2">
    <source>
        <dbReference type="EMBL" id="MBO0346698.1"/>
    </source>
</evidence>
<sequence length="131" mass="14065">MLPAVKALSALLRPKVLFGIAISTVLALSAWHYLSLRGDLTDALEFLEGERDARIAAEILAKSNAEQALAADLARREVVAALEAAQAEADAARERTSVAERAILETAPEDDRPVATVLEVLRKHRLGGVDE</sequence>
<reference evidence="2" key="1">
    <citation type="submission" date="2021-03" db="EMBL/GenBank/DDBJ databases">
        <title>Roseibium sp. CAU 1637 isolated from Incheon.</title>
        <authorList>
            <person name="Kim W."/>
        </authorList>
    </citation>
    <scope>NUCLEOTIDE SEQUENCE</scope>
    <source>
        <strain evidence="2">CAU 1637</strain>
    </source>
</reference>
<name>A0A939ESA9_9HYPH</name>
<gene>
    <name evidence="2" type="ORF">J0X15_15830</name>
</gene>
<comment type="caution">
    <text evidence="2">The sequence shown here is derived from an EMBL/GenBank/DDBJ whole genome shotgun (WGS) entry which is preliminary data.</text>
</comment>
<organism evidence="2 3">
    <name type="scientific">Roseibium limicola</name>
    <dbReference type="NCBI Taxonomy" id="2816037"/>
    <lineage>
        <taxon>Bacteria</taxon>
        <taxon>Pseudomonadati</taxon>
        <taxon>Pseudomonadota</taxon>
        <taxon>Alphaproteobacteria</taxon>
        <taxon>Hyphomicrobiales</taxon>
        <taxon>Stappiaceae</taxon>
        <taxon>Roseibium</taxon>
    </lineage>
</organism>
<dbReference type="Proteomes" id="UP000664779">
    <property type="component" value="Unassembled WGS sequence"/>
</dbReference>